<name>A0AAF1DAW4_9VIRU</name>
<dbReference type="KEGG" id="vg:80538138"/>
<accession>A0AAF1DAW4</accession>
<dbReference type="GeneID" id="80538138"/>
<dbReference type="EMBL" id="MK460433">
    <property type="protein sequence ID" value="QEH60474.1"/>
    <property type="molecule type" value="Genomic_RNA"/>
</dbReference>
<evidence type="ECO:0000313" key="1">
    <source>
        <dbReference type="EMBL" id="QEH60474.1"/>
    </source>
</evidence>
<sequence length="144" mass="16298">MLLDKGVFSLLDCHDFCVRIKKQQPVSEERFWRIRCELGQDYISSFHLLLEKLSAAEYLGYIAEGCSESYVVDFLSSLVVPTNLSAPLKAESALFLSPRIVDFCAFNGAGNGCRITFGKAEKWCAGPYIRKEYIRRWIGRLASS</sequence>
<organism evidence="1 2">
    <name type="scientific">Blueberry green mosaic associated virus</name>
    <dbReference type="NCBI Taxonomy" id="2605718"/>
    <lineage>
        <taxon>Viruses</taxon>
        <taxon>Riboviria</taxon>
        <taxon>Orthornavirae</taxon>
        <taxon>Kitrinoviricota</taxon>
        <taxon>Alsuviricetes</taxon>
        <taxon>Tymovirales</taxon>
        <taxon>Betaflexiviridae</taxon>
        <taxon>Trivirinae</taxon>
        <taxon>Vitivirus</taxon>
        <taxon>Vitivirus vaccinii</taxon>
        <taxon>Vitivirus BGMaV</taxon>
    </lineage>
</organism>
<reference evidence="1" key="1">
    <citation type="journal article" date="2019" name="Arch. Virol.">
        <title>Molecular characterization of a new vitivirus discovered in a blueberry plant with green mosaic symptoms.</title>
        <authorList>
            <person name="Thekke-Veetil T."/>
            <person name="Ho T."/>
        </authorList>
    </citation>
    <scope>NUCLEOTIDE SEQUENCE</scope>
    <source>
        <strain evidence="1">NJ1</strain>
    </source>
</reference>
<evidence type="ECO:0000313" key="2">
    <source>
        <dbReference type="Proteomes" id="UP000831863"/>
    </source>
</evidence>
<dbReference type="Proteomes" id="UP000831863">
    <property type="component" value="Segment"/>
</dbReference>
<protein>
    <submittedName>
        <fullName evidence="1">16K protein</fullName>
    </submittedName>
</protein>
<dbReference type="RefSeq" id="YP_010799719.1">
    <property type="nucleotide sequence ID" value="NC_076683.1"/>
</dbReference>
<proteinExistence type="predicted"/>
<keyword evidence="2" id="KW-1185">Reference proteome</keyword>